<protein>
    <submittedName>
        <fullName evidence="2">Uncharacterized protein</fullName>
    </submittedName>
</protein>
<accession>A0A9P8QGN4</accession>
<dbReference type="Proteomes" id="UP000774326">
    <property type="component" value="Unassembled WGS sequence"/>
</dbReference>
<comment type="caution">
    <text evidence="2">The sequence shown here is derived from an EMBL/GenBank/DDBJ whole genome shotgun (WGS) entry which is preliminary data.</text>
</comment>
<dbReference type="AlphaFoldDB" id="A0A9P8QGN4"/>
<proteinExistence type="predicted"/>
<reference evidence="2" key="1">
    <citation type="journal article" date="2021" name="Open Biol.">
        <title>Shared evolutionary footprints suggest mitochondrial oxidative damage underlies multiple complex I losses in fungi.</title>
        <authorList>
            <person name="Schikora-Tamarit M.A."/>
            <person name="Marcet-Houben M."/>
            <person name="Nosek J."/>
            <person name="Gabaldon T."/>
        </authorList>
    </citation>
    <scope>NUCLEOTIDE SEQUENCE</scope>
    <source>
        <strain evidence="2">CBS2887</strain>
    </source>
</reference>
<reference evidence="2" key="2">
    <citation type="submission" date="2021-01" db="EMBL/GenBank/DDBJ databases">
        <authorList>
            <person name="Schikora-Tamarit M.A."/>
        </authorList>
    </citation>
    <scope>NUCLEOTIDE SEQUENCE</scope>
    <source>
        <strain evidence="2">CBS2887</strain>
    </source>
</reference>
<organism evidence="2 3">
    <name type="scientific">Wickerhamomyces pijperi</name>
    <name type="common">Yeast</name>
    <name type="synonym">Pichia pijperi</name>
    <dbReference type="NCBI Taxonomy" id="599730"/>
    <lineage>
        <taxon>Eukaryota</taxon>
        <taxon>Fungi</taxon>
        <taxon>Dikarya</taxon>
        <taxon>Ascomycota</taxon>
        <taxon>Saccharomycotina</taxon>
        <taxon>Saccharomycetes</taxon>
        <taxon>Phaffomycetales</taxon>
        <taxon>Wickerhamomycetaceae</taxon>
        <taxon>Wickerhamomyces</taxon>
    </lineage>
</organism>
<feature type="compositionally biased region" description="Polar residues" evidence="1">
    <location>
        <begin position="189"/>
        <end position="210"/>
    </location>
</feature>
<evidence type="ECO:0000256" key="1">
    <source>
        <dbReference type="SAM" id="MobiDB-lite"/>
    </source>
</evidence>
<evidence type="ECO:0000313" key="2">
    <source>
        <dbReference type="EMBL" id="KAH3688617.1"/>
    </source>
</evidence>
<feature type="region of interest" description="Disordered" evidence="1">
    <location>
        <begin position="23"/>
        <end position="63"/>
    </location>
</feature>
<dbReference type="EMBL" id="JAEUBG010000257">
    <property type="protein sequence ID" value="KAH3688617.1"/>
    <property type="molecule type" value="Genomic_DNA"/>
</dbReference>
<name>A0A9P8QGN4_WICPI</name>
<feature type="compositionally biased region" description="Polar residues" evidence="1">
    <location>
        <begin position="23"/>
        <end position="61"/>
    </location>
</feature>
<sequence length="287" mass="30653">MVITFRSTLVISSGRILLSSGIPTSTKHSSASANTGCDTGTNRGRSISRSTLDGRRNSTSGRLGDGILVQQRRIIGRSGSGIVGGTSGTWGTNSSVCTNVLVSASDITGWIGLSVKSVTWVGRLLLTKEPTTSLWLLFFPNLFTSIVVTISVMRSFLATIVVRVSWFFLPNKGAATTDTTKNSRENQQDRSSPQESELSGVHTGTSTVISESVPALDITGSQQRGSQEGEEQSNWNQSGSGNGQSRDRRNTEGNQSWDQRKDNEQQGNQQESPPSLGQVVDGSLLGL</sequence>
<gene>
    <name evidence="2" type="ORF">WICPIJ_000405</name>
</gene>
<keyword evidence="3" id="KW-1185">Reference proteome</keyword>
<evidence type="ECO:0000313" key="3">
    <source>
        <dbReference type="Proteomes" id="UP000774326"/>
    </source>
</evidence>
<feature type="compositionally biased region" description="Polar residues" evidence="1">
    <location>
        <begin position="265"/>
        <end position="275"/>
    </location>
</feature>
<feature type="region of interest" description="Disordered" evidence="1">
    <location>
        <begin position="175"/>
        <end position="287"/>
    </location>
</feature>